<accession>A0A179BRM4</accession>
<dbReference type="AlphaFoldDB" id="A0A179BRM4"/>
<dbReference type="EMBL" id="LWBS01000231">
    <property type="protein sequence ID" value="OAP93923.1"/>
    <property type="molecule type" value="Genomic_DNA"/>
</dbReference>
<organism evidence="1">
    <name type="scientific">Rhizobium leguminosarum</name>
    <dbReference type="NCBI Taxonomy" id="384"/>
    <lineage>
        <taxon>Bacteria</taxon>
        <taxon>Pseudomonadati</taxon>
        <taxon>Pseudomonadota</taxon>
        <taxon>Alphaproteobacteria</taxon>
        <taxon>Hyphomicrobiales</taxon>
        <taxon>Rhizobiaceae</taxon>
        <taxon>Rhizobium/Agrobacterium group</taxon>
        <taxon>Rhizobium</taxon>
    </lineage>
</organism>
<protein>
    <submittedName>
        <fullName evidence="1">Uncharacterized protein</fullName>
    </submittedName>
</protein>
<sequence length="75" mass="8147">MGVVFRSLWLSEWELPALIIALGQLLIMLCSPARPRSANAIIRLDFTGDFGHEVGTLKIAANAGGLIQRIDADLE</sequence>
<proteinExistence type="predicted"/>
<gene>
    <name evidence="1" type="ORF">A4U53_22825</name>
</gene>
<comment type="caution">
    <text evidence="1">The sequence shown here is derived from an EMBL/GenBank/DDBJ whole genome shotgun (WGS) entry which is preliminary data.</text>
</comment>
<reference evidence="1" key="1">
    <citation type="submission" date="2016-04" db="EMBL/GenBank/DDBJ databases">
        <title>Fast-growing isolate from the root nodules of Vavilovia formosa.</title>
        <authorList>
            <person name="Kimeklis A."/>
            <person name="Safronova V."/>
            <person name="Belimov A."/>
            <person name="Andronov E."/>
        </authorList>
    </citation>
    <scope>NUCLEOTIDE SEQUENCE [LARGE SCALE GENOMIC DNA]</scope>
    <source>
        <strain evidence="1">Vaf-46</strain>
    </source>
</reference>
<name>A0A179BRM4_RHILE</name>
<evidence type="ECO:0000313" key="1">
    <source>
        <dbReference type="EMBL" id="OAP93923.1"/>
    </source>
</evidence>